<comment type="pathway">
    <text evidence="1 8 13">Porphyrin-containing compound metabolism; protoporphyrin-IX biosynthesis; 5-aminolevulinate from L-glutamyl-tRNA(Glu): step 1/2.</text>
</comment>
<dbReference type="AlphaFoldDB" id="A0A917C6P5"/>
<dbReference type="EC" id="1.2.1.70" evidence="3 8"/>
<dbReference type="InterPro" id="IPR015895">
    <property type="entry name" value="4pyrrol_synth_GluRdtase_N"/>
</dbReference>
<evidence type="ECO:0000256" key="6">
    <source>
        <dbReference type="ARBA" id="ARBA00023244"/>
    </source>
</evidence>
<dbReference type="GO" id="GO:0050661">
    <property type="term" value="F:NADP binding"/>
    <property type="evidence" value="ECO:0007669"/>
    <property type="project" value="InterPro"/>
</dbReference>
<dbReference type="InterPro" id="IPR006151">
    <property type="entry name" value="Shikm_DH/Glu-tRNA_Rdtase"/>
</dbReference>
<evidence type="ECO:0000259" key="15">
    <source>
        <dbReference type="Pfam" id="PF01488"/>
    </source>
</evidence>
<dbReference type="GO" id="GO:0008883">
    <property type="term" value="F:glutamyl-tRNA reductase activity"/>
    <property type="evidence" value="ECO:0007669"/>
    <property type="project" value="UniProtKB-UniRule"/>
</dbReference>
<evidence type="ECO:0000256" key="3">
    <source>
        <dbReference type="ARBA" id="ARBA00012970"/>
    </source>
</evidence>
<feature type="binding site" evidence="8 10">
    <location>
        <begin position="56"/>
        <end position="59"/>
    </location>
    <ligand>
        <name>substrate</name>
    </ligand>
</feature>
<dbReference type="InterPro" id="IPR000343">
    <property type="entry name" value="4pyrrol_synth_GluRdtase"/>
</dbReference>
<feature type="binding site" evidence="8 10">
    <location>
        <position position="116"/>
    </location>
    <ligand>
        <name>substrate</name>
    </ligand>
</feature>
<evidence type="ECO:0000313" key="18">
    <source>
        <dbReference type="Proteomes" id="UP000632498"/>
    </source>
</evidence>
<dbReference type="Pfam" id="PF00745">
    <property type="entry name" value="GlutR_dimer"/>
    <property type="match status" value="1"/>
</dbReference>
<feature type="domain" description="Tetrapyrrole biosynthesis glutamyl-tRNA reductase dimerisation" evidence="14">
    <location>
        <begin position="328"/>
        <end position="416"/>
    </location>
</feature>
<feature type="active site" description="Nucleophile" evidence="8 9">
    <location>
        <position position="57"/>
    </location>
</feature>
<dbReference type="CDD" id="cd05213">
    <property type="entry name" value="NAD_bind_Glutamyl_tRNA_reduct"/>
    <property type="match status" value="1"/>
</dbReference>
<dbReference type="Gene3D" id="3.30.460.30">
    <property type="entry name" value="Glutamyl-tRNA reductase, N-terminal domain"/>
    <property type="match status" value="1"/>
</dbReference>
<feature type="binding site" evidence="8 11">
    <location>
        <begin position="196"/>
        <end position="201"/>
    </location>
    <ligand>
        <name>NADP(+)</name>
        <dbReference type="ChEBI" id="CHEBI:58349"/>
    </ligand>
</feature>
<feature type="binding site" evidence="8 10">
    <location>
        <position position="127"/>
    </location>
    <ligand>
        <name>substrate</name>
    </ligand>
</feature>
<feature type="domain" description="Quinate/shikimate 5-dehydrogenase/glutamyl-tRNA reductase" evidence="15">
    <location>
        <begin position="179"/>
        <end position="313"/>
    </location>
</feature>
<dbReference type="NCBIfam" id="TIGR01035">
    <property type="entry name" value="hemA"/>
    <property type="match status" value="1"/>
</dbReference>
<sequence length="420" mass="46266">MAGLFSSDAKVLVIGANHRSSSLALRDRLFLDEPEVIPFLDKLKDDGVEQCLVVSTCDRVEVHCVDHNPARAHELIVARLAERAELDSHTIASQLYVHEGEEAVRHIFRVAASLDSLMVGEPQVVAQVKDAHRLAVEAGSVGAELERIFQAAYGTAKRVRTETAVGERPVSIASVGVQIAKELHGDLSRCRGLLIGAGDMGELTAQNLIEAGLSDFTCIHSFAGRAQRIARHLSCHFDDFDNRNRLACEADIIVTSMNKRTRVVSADMVAKALQVRKNKPIFLIDTGIPGDVDPAVNDVDGAFLYDLHDLERVAMEGRASREAEARAASAILDKDLHDFFRGKEERTAVPLVSSLRDRFETERQAVLALHANDADKATRLLINRLLHTPSEELRALAAVKKKKEWEAASDLVERLFLKKD</sequence>
<proteinExistence type="inferred from homology"/>
<dbReference type="Proteomes" id="UP000632498">
    <property type="component" value="Unassembled WGS sequence"/>
</dbReference>
<evidence type="ECO:0000256" key="1">
    <source>
        <dbReference type="ARBA" id="ARBA00005059"/>
    </source>
</evidence>
<evidence type="ECO:0000256" key="11">
    <source>
        <dbReference type="PIRSR" id="PIRSR000445-3"/>
    </source>
</evidence>
<evidence type="ECO:0000256" key="4">
    <source>
        <dbReference type="ARBA" id="ARBA00022857"/>
    </source>
</evidence>
<comment type="catalytic activity">
    <reaction evidence="7 8 13">
        <text>(S)-4-amino-5-oxopentanoate + tRNA(Glu) + NADP(+) = L-glutamyl-tRNA(Glu) + NADPH + H(+)</text>
        <dbReference type="Rhea" id="RHEA:12344"/>
        <dbReference type="Rhea" id="RHEA-COMP:9663"/>
        <dbReference type="Rhea" id="RHEA-COMP:9680"/>
        <dbReference type="ChEBI" id="CHEBI:15378"/>
        <dbReference type="ChEBI" id="CHEBI:57501"/>
        <dbReference type="ChEBI" id="CHEBI:57783"/>
        <dbReference type="ChEBI" id="CHEBI:58349"/>
        <dbReference type="ChEBI" id="CHEBI:78442"/>
        <dbReference type="ChEBI" id="CHEBI:78520"/>
        <dbReference type="EC" id="1.2.1.70"/>
    </reaction>
</comment>
<accession>A0A917C6P5</accession>
<feature type="binding site" evidence="8 10">
    <location>
        <begin position="121"/>
        <end position="123"/>
    </location>
    <ligand>
        <name>substrate</name>
    </ligand>
</feature>
<dbReference type="EMBL" id="BMHV01000022">
    <property type="protein sequence ID" value="GGF71514.1"/>
    <property type="molecule type" value="Genomic_DNA"/>
</dbReference>
<dbReference type="Gene3D" id="3.40.50.720">
    <property type="entry name" value="NAD(P)-binding Rossmann-like Domain"/>
    <property type="match status" value="1"/>
</dbReference>
<comment type="subunit">
    <text evidence="8">Homodimer.</text>
</comment>
<dbReference type="Pfam" id="PF01488">
    <property type="entry name" value="Shikimate_DH"/>
    <property type="match status" value="1"/>
</dbReference>
<evidence type="ECO:0000259" key="14">
    <source>
        <dbReference type="Pfam" id="PF00745"/>
    </source>
</evidence>
<evidence type="ECO:0000256" key="9">
    <source>
        <dbReference type="PIRSR" id="PIRSR000445-1"/>
    </source>
</evidence>
<dbReference type="InterPro" id="IPR036343">
    <property type="entry name" value="GluRdtase_N_sf"/>
</dbReference>
<comment type="function">
    <text evidence="8">Catalyzes the NADPH-dependent reduction of glutamyl-tRNA(Glu) to glutamate 1-semialdehyde (GSA).</text>
</comment>
<keyword evidence="5 8" id="KW-0560">Oxidoreductase</keyword>
<evidence type="ECO:0000256" key="12">
    <source>
        <dbReference type="PIRSR" id="PIRSR000445-4"/>
    </source>
</evidence>
<evidence type="ECO:0000313" key="17">
    <source>
        <dbReference type="EMBL" id="GGF71514.1"/>
    </source>
</evidence>
<comment type="similarity">
    <text evidence="2 8 13">Belongs to the glutamyl-tRNA reductase family.</text>
</comment>
<evidence type="ECO:0000256" key="10">
    <source>
        <dbReference type="PIRSR" id="PIRSR000445-2"/>
    </source>
</evidence>
<evidence type="ECO:0000256" key="5">
    <source>
        <dbReference type="ARBA" id="ARBA00023002"/>
    </source>
</evidence>
<protein>
    <recommendedName>
        <fullName evidence="3 8">Glutamyl-tRNA reductase</fullName>
        <shortName evidence="8">GluTR</shortName>
        <ecNumber evidence="3 8">1.2.1.70</ecNumber>
    </recommendedName>
</protein>
<reference evidence="17" key="1">
    <citation type="journal article" date="2014" name="Int. J. Syst. Evol. Microbiol.">
        <title>Complete genome sequence of Corynebacterium casei LMG S-19264T (=DSM 44701T), isolated from a smear-ripened cheese.</title>
        <authorList>
            <consortium name="US DOE Joint Genome Institute (JGI-PGF)"/>
            <person name="Walter F."/>
            <person name="Albersmeier A."/>
            <person name="Kalinowski J."/>
            <person name="Ruckert C."/>
        </authorList>
    </citation>
    <scope>NUCLEOTIDE SEQUENCE</scope>
    <source>
        <strain evidence="17">CGMCC 1.15254</strain>
    </source>
</reference>
<dbReference type="Pfam" id="PF05201">
    <property type="entry name" value="GlutR_N"/>
    <property type="match status" value="1"/>
</dbReference>
<reference evidence="17" key="2">
    <citation type="submission" date="2020-09" db="EMBL/GenBank/DDBJ databases">
        <authorList>
            <person name="Sun Q."/>
            <person name="Zhou Y."/>
        </authorList>
    </citation>
    <scope>NUCLEOTIDE SEQUENCE</scope>
    <source>
        <strain evidence="17">CGMCC 1.15254</strain>
    </source>
</reference>
<feature type="site" description="Important for activity" evidence="8 12">
    <location>
        <position position="106"/>
    </location>
</feature>
<dbReference type="PANTHER" id="PTHR43013">
    <property type="entry name" value="GLUTAMYL-TRNA REDUCTASE"/>
    <property type="match status" value="1"/>
</dbReference>
<keyword evidence="4 8" id="KW-0521">NADP</keyword>
<dbReference type="PANTHER" id="PTHR43013:SF1">
    <property type="entry name" value="GLUTAMYL-TRNA REDUCTASE"/>
    <property type="match status" value="1"/>
</dbReference>
<dbReference type="SUPFAM" id="SSF51735">
    <property type="entry name" value="NAD(P)-binding Rossmann-fold domains"/>
    <property type="match status" value="1"/>
</dbReference>
<dbReference type="InterPro" id="IPR036453">
    <property type="entry name" value="GluRdtase_dimer_dom_sf"/>
</dbReference>
<dbReference type="PROSITE" id="PS00747">
    <property type="entry name" value="GLUTR"/>
    <property type="match status" value="1"/>
</dbReference>
<keyword evidence="6 8" id="KW-0627">Porphyrin biosynthesis</keyword>
<evidence type="ECO:0000256" key="7">
    <source>
        <dbReference type="ARBA" id="ARBA00047464"/>
    </source>
</evidence>
<keyword evidence="18" id="KW-1185">Reference proteome</keyword>
<comment type="domain">
    <text evidence="8">Possesses an unusual extended V-shaped dimeric structure with each monomer consisting of three distinct domains arranged along a curved 'spinal' alpha-helix. The N-terminal catalytic domain specifically recognizes the glutamate moiety of the substrate. The second domain is the NADPH-binding domain, and the third C-terminal domain is responsible for dimerization.</text>
</comment>
<gene>
    <name evidence="8 17" type="primary">hemA</name>
    <name evidence="17" type="ORF">GCM10011332_26860</name>
</gene>
<evidence type="ECO:0000256" key="8">
    <source>
        <dbReference type="HAMAP-Rule" id="MF_00087"/>
    </source>
</evidence>
<dbReference type="InterPro" id="IPR036291">
    <property type="entry name" value="NAD(P)-bd_dom_sf"/>
</dbReference>
<evidence type="ECO:0000256" key="13">
    <source>
        <dbReference type="RuleBase" id="RU000584"/>
    </source>
</evidence>
<dbReference type="HAMAP" id="MF_00087">
    <property type="entry name" value="Glu_tRNA_reductase"/>
    <property type="match status" value="1"/>
</dbReference>
<dbReference type="SUPFAM" id="SSF69075">
    <property type="entry name" value="Glutamyl tRNA-reductase dimerization domain"/>
    <property type="match status" value="1"/>
</dbReference>
<dbReference type="InterPro" id="IPR015896">
    <property type="entry name" value="4pyrrol_synth_GluRdtase_dimer"/>
</dbReference>
<name>A0A917C6P5_9PROT</name>
<feature type="domain" description="Glutamyl-tRNA reductase N-terminal" evidence="16">
    <location>
        <begin position="14"/>
        <end position="163"/>
    </location>
</feature>
<evidence type="ECO:0000259" key="16">
    <source>
        <dbReference type="Pfam" id="PF05201"/>
    </source>
</evidence>
<dbReference type="GO" id="GO:0019353">
    <property type="term" value="P:protoporphyrinogen IX biosynthetic process from glutamate"/>
    <property type="evidence" value="ECO:0007669"/>
    <property type="project" value="TreeGrafter"/>
</dbReference>
<dbReference type="FunFam" id="3.30.460.30:FF:000001">
    <property type="entry name" value="Glutamyl-tRNA reductase"/>
    <property type="match status" value="1"/>
</dbReference>
<organism evidence="17 18">
    <name type="scientific">Terasakiella brassicae</name>
    <dbReference type="NCBI Taxonomy" id="1634917"/>
    <lineage>
        <taxon>Bacteria</taxon>
        <taxon>Pseudomonadati</taxon>
        <taxon>Pseudomonadota</taxon>
        <taxon>Alphaproteobacteria</taxon>
        <taxon>Rhodospirillales</taxon>
        <taxon>Terasakiellaceae</taxon>
        <taxon>Terasakiella</taxon>
    </lineage>
</organism>
<dbReference type="InterPro" id="IPR018214">
    <property type="entry name" value="GluRdtase_CS"/>
</dbReference>
<dbReference type="PIRSF" id="PIRSF000445">
    <property type="entry name" value="4pyrrol_synth_GluRdtase"/>
    <property type="match status" value="1"/>
</dbReference>
<dbReference type="SUPFAM" id="SSF69742">
    <property type="entry name" value="Glutamyl tRNA-reductase catalytic, N-terminal domain"/>
    <property type="match status" value="1"/>
</dbReference>
<dbReference type="RefSeq" id="WP_188666178.1">
    <property type="nucleotide sequence ID" value="NZ_BMHV01000022.1"/>
</dbReference>
<comment type="caution">
    <text evidence="17">The sequence shown here is derived from an EMBL/GenBank/DDBJ whole genome shotgun (WGS) entry which is preliminary data.</text>
</comment>
<comment type="miscellaneous">
    <text evidence="8">During catalysis, the active site Cys acts as a nucleophile attacking the alpha-carbonyl group of tRNA-bound glutamate with the formation of a thioester intermediate between enzyme and glutamate, and the concomitant release of tRNA(Glu). The thioester intermediate is finally reduced by direct hydride transfer from NADPH, to form the product GSA.</text>
</comment>
<evidence type="ECO:0000256" key="2">
    <source>
        <dbReference type="ARBA" id="ARBA00005916"/>
    </source>
</evidence>